<reference evidence="6" key="1">
    <citation type="submission" date="2017-09" db="EMBL/GenBank/DDBJ databases">
        <title>Depth-based differentiation of microbial function through sediment-hosted aquifers and enrichment of novel symbionts in the deep terrestrial subsurface.</title>
        <authorList>
            <person name="Probst A.J."/>
            <person name="Ladd B."/>
            <person name="Jarett J.K."/>
            <person name="Geller-Mcgrath D.E."/>
            <person name="Sieber C.M.K."/>
            <person name="Emerson J.B."/>
            <person name="Anantharaman K."/>
            <person name="Thomas B.C."/>
            <person name="Malmstrom R."/>
            <person name="Stieglmeier M."/>
            <person name="Klingl A."/>
            <person name="Woyke T."/>
            <person name="Ryan C.M."/>
            <person name="Banfield J.F."/>
        </authorList>
    </citation>
    <scope>NUCLEOTIDE SEQUENCE [LARGE SCALE GENOMIC DNA]</scope>
</reference>
<protein>
    <recommendedName>
        <fullName evidence="4">50S ribosomal protein L13</fullName>
    </recommendedName>
</protein>
<proteinExistence type="inferred from homology"/>
<organism evidence="5 6">
    <name type="scientific">Candidatus Kaiserbacteria bacterium CG10_big_fil_rev_8_21_14_0_10_59_10</name>
    <dbReference type="NCBI Taxonomy" id="1974612"/>
    <lineage>
        <taxon>Bacteria</taxon>
        <taxon>Candidatus Kaiseribacteriota</taxon>
    </lineage>
</organism>
<dbReference type="InterPro" id="IPR005822">
    <property type="entry name" value="Ribosomal_uL13"/>
</dbReference>
<dbReference type="PANTHER" id="PTHR11545:SF2">
    <property type="entry name" value="LARGE RIBOSOMAL SUBUNIT PROTEIN UL13M"/>
    <property type="match status" value="1"/>
</dbReference>
<dbReference type="PANTHER" id="PTHR11545">
    <property type="entry name" value="RIBOSOMAL PROTEIN L13"/>
    <property type="match status" value="1"/>
</dbReference>
<evidence type="ECO:0000256" key="1">
    <source>
        <dbReference type="ARBA" id="ARBA00006227"/>
    </source>
</evidence>
<dbReference type="NCBIfam" id="TIGR01066">
    <property type="entry name" value="rplM_bact"/>
    <property type="match status" value="1"/>
</dbReference>
<dbReference type="EMBL" id="PFBM01000021">
    <property type="protein sequence ID" value="PIR82236.1"/>
    <property type="molecule type" value="Genomic_DNA"/>
</dbReference>
<dbReference type="InterPro" id="IPR036899">
    <property type="entry name" value="Ribosomal_uL13_sf"/>
</dbReference>
<dbReference type="PIRSF" id="PIRSF002181">
    <property type="entry name" value="Ribosomal_L13"/>
    <property type="match status" value="1"/>
</dbReference>
<dbReference type="InterPro" id="IPR005823">
    <property type="entry name" value="Ribosomal_uL13_bac-type"/>
</dbReference>
<dbReference type="Gene3D" id="3.90.1180.10">
    <property type="entry name" value="Ribosomal protein L13"/>
    <property type="match status" value="1"/>
</dbReference>
<evidence type="ECO:0000256" key="3">
    <source>
        <dbReference type="ARBA" id="ARBA00023274"/>
    </source>
</evidence>
<comment type="caution">
    <text evidence="5">The sequence shown here is derived from an EMBL/GenBank/DDBJ whole genome shotgun (WGS) entry which is preliminary data.</text>
</comment>
<dbReference type="GO" id="GO:0005840">
    <property type="term" value="C:ribosome"/>
    <property type="evidence" value="ECO:0007669"/>
    <property type="project" value="UniProtKB-KW"/>
</dbReference>
<sequence>METLEYTIDAAGRTLGRVAAEAARALMGKASPLYTPHDPPPVVVRVSNARRIRISEAKRRDKVYTSYSGYPGGLKKETLGSLIGRKGRSEALRRAVERMLPRNRLRTARLKRLSISE</sequence>
<evidence type="ECO:0000256" key="2">
    <source>
        <dbReference type="ARBA" id="ARBA00022980"/>
    </source>
</evidence>
<dbReference type="GO" id="GO:1990904">
    <property type="term" value="C:ribonucleoprotein complex"/>
    <property type="evidence" value="ECO:0007669"/>
    <property type="project" value="UniProtKB-KW"/>
</dbReference>
<evidence type="ECO:0000313" key="6">
    <source>
        <dbReference type="Proteomes" id="UP000231379"/>
    </source>
</evidence>
<dbReference type="AlphaFoldDB" id="A0A2H0U979"/>
<dbReference type="Proteomes" id="UP000231379">
    <property type="component" value="Unassembled WGS sequence"/>
</dbReference>
<dbReference type="Pfam" id="PF00572">
    <property type="entry name" value="Ribosomal_L13"/>
    <property type="match status" value="1"/>
</dbReference>
<dbReference type="GO" id="GO:0017148">
    <property type="term" value="P:negative regulation of translation"/>
    <property type="evidence" value="ECO:0007669"/>
    <property type="project" value="TreeGrafter"/>
</dbReference>
<dbReference type="GO" id="GO:0003729">
    <property type="term" value="F:mRNA binding"/>
    <property type="evidence" value="ECO:0007669"/>
    <property type="project" value="TreeGrafter"/>
</dbReference>
<keyword evidence="2 5" id="KW-0689">Ribosomal protein</keyword>
<gene>
    <name evidence="5" type="primary">rplM</name>
    <name evidence="5" type="ORF">COU20_03715</name>
</gene>
<evidence type="ECO:0000313" key="5">
    <source>
        <dbReference type="EMBL" id="PIR82236.1"/>
    </source>
</evidence>
<dbReference type="SUPFAM" id="SSF52161">
    <property type="entry name" value="Ribosomal protein L13"/>
    <property type="match status" value="1"/>
</dbReference>
<dbReference type="GO" id="GO:0006412">
    <property type="term" value="P:translation"/>
    <property type="evidence" value="ECO:0007669"/>
    <property type="project" value="InterPro"/>
</dbReference>
<keyword evidence="3" id="KW-0687">Ribonucleoprotein</keyword>
<accession>A0A2H0U979</accession>
<name>A0A2H0U979_9BACT</name>
<comment type="similarity">
    <text evidence="1">Belongs to the universal ribosomal protein uL13 family.</text>
</comment>
<evidence type="ECO:0000256" key="4">
    <source>
        <dbReference type="ARBA" id="ARBA00035499"/>
    </source>
</evidence>
<dbReference type="CDD" id="cd00392">
    <property type="entry name" value="Ribosomal_L13"/>
    <property type="match status" value="1"/>
</dbReference>
<dbReference type="GO" id="GO:0003735">
    <property type="term" value="F:structural constituent of ribosome"/>
    <property type="evidence" value="ECO:0007669"/>
    <property type="project" value="InterPro"/>
</dbReference>